<protein>
    <recommendedName>
        <fullName evidence="3">Tubulin--tyrosine ligase-like protein 9</fullName>
    </recommendedName>
</protein>
<organism evidence="1 2">
    <name type="scientific">Prymnesium parvum</name>
    <name type="common">Toxic golden alga</name>
    <dbReference type="NCBI Taxonomy" id="97485"/>
    <lineage>
        <taxon>Eukaryota</taxon>
        <taxon>Haptista</taxon>
        <taxon>Haptophyta</taxon>
        <taxon>Prymnesiophyceae</taxon>
        <taxon>Prymnesiales</taxon>
        <taxon>Prymnesiaceae</taxon>
        <taxon>Prymnesium</taxon>
    </lineage>
</organism>
<evidence type="ECO:0008006" key="3">
    <source>
        <dbReference type="Google" id="ProtNLM"/>
    </source>
</evidence>
<evidence type="ECO:0000313" key="2">
    <source>
        <dbReference type="Proteomes" id="UP001515480"/>
    </source>
</evidence>
<dbReference type="GO" id="GO:0000932">
    <property type="term" value="C:P-body"/>
    <property type="evidence" value="ECO:0007669"/>
    <property type="project" value="TreeGrafter"/>
</dbReference>
<accession>A0AB34JB81</accession>
<sequence length="452" mass="49725">MKSARLAVALAEPYANKLLREAVEAVGWTACAPHEECDIMWADFASINWEQVLEGRLCASAYYLKTGLVRKAELAGMASKAGGAELCLPQTVCGDIEDEADVDDFLKAWGALRQSCGGGTWVLKPSQGNRGEAVLLVRADDELRADAEMREAVEWALAAYPSYSRWLIQLYVRPLLLPWRLAPVGRTTERLTSGHKFHMRAWVLAVGALSVWVHRDPLLLLASTPWEEPVATLRSAQELSAHVTNHAQQERLPVYDEELQTRRLSESFTAEASSHICAQVVAIVRAVFARRVRPSVGFFALPQCFELFGVDFVVDPDYKVWLLEINSGPDLSLFGSRLRDLGLAVLVGALNIIGKSSVLNSFGNDTNTETPLSGETCSSANEVIGPVLLEGDAIEGYTCVMHRECTSPQAELHRFKRTVSFAGKFAHAIHQQVGVPVRGVQGAYEQHRKSTI</sequence>
<dbReference type="Pfam" id="PF03133">
    <property type="entry name" value="TTL"/>
    <property type="match status" value="1"/>
</dbReference>
<dbReference type="InterPro" id="IPR004344">
    <property type="entry name" value="TTL/TTLL_fam"/>
</dbReference>
<name>A0AB34JB81_PRYPA</name>
<evidence type="ECO:0000313" key="1">
    <source>
        <dbReference type="EMBL" id="KAL1518915.1"/>
    </source>
</evidence>
<gene>
    <name evidence="1" type="ORF">AB1Y20_003188</name>
</gene>
<dbReference type="AlphaFoldDB" id="A0AB34JB81"/>
<dbReference type="EMBL" id="JBGBPQ010000010">
    <property type="protein sequence ID" value="KAL1518915.1"/>
    <property type="molecule type" value="Genomic_DNA"/>
</dbReference>
<dbReference type="PANTHER" id="PTHR47551:SF1">
    <property type="entry name" value="TUBULIN--TYROSINE LIGASE PBY1-RELATED"/>
    <property type="match status" value="1"/>
</dbReference>
<comment type="caution">
    <text evidence="1">The sequence shown here is derived from an EMBL/GenBank/DDBJ whole genome shotgun (WGS) entry which is preliminary data.</text>
</comment>
<reference evidence="1 2" key="1">
    <citation type="journal article" date="2024" name="Science">
        <title>Giant polyketide synthase enzymes in the biosynthesis of giant marine polyether toxins.</title>
        <authorList>
            <person name="Fallon T.R."/>
            <person name="Shende V.V."/>
            <person name="Wierzbicki I.H."/>
            <person name="Pendleton A.L."/>
            <person name="Watervoot N.F."/>
            <person name="Auber R.P."/>
            <person name="Gonzalez D.J."/>
            <person name="Wisecaver J.H."/>
            <person name="Moore B.S."/>
        </authorList>
    </citation>
    <scope>NUCLEOTIDE SEQUENCE [LARGE SCALE GENOMIC DNA]</scope>
    <source>
        <strain evidence="1 2">12B1</strain>
    </source>
</reference>
<dbReference type="SUPFAM" id="SSF56059">
    <property type="entry name" value="Glutathione synthetase ATP-binding domain-like"/>
    <property type="match status" value="1"/>
</dbReference>
<dbReference type="Gene3D" id="3.30.470.20">
    <property type="entry name" value="ATP-grasp fold, B domain"/>
    <property type="match status" value="1"/>
</dbReference>
<dbReference type="PROSITE" id="PS51221">
    <property type="entry name" value="TTL"/>
    <property type="match status" value="1"/>
</dbReference>
<dbReference type="InterPro" id="IPR027746">
    <property type="entry name" value="TTL"/>
</dbReference>
<keyword evidence="2" id="KW-1185">Reference proteome</keyword>
<dbReference type="PANTHER" id="PTHR47551">
    <property type="entry name" value="TUBULIN--TYROSINE LIGASE PBY1-RELATED"/>
    <property type="match status" value="1"/>
</dbReference>
<proteinExistence type="predicted"/>
<dbReference type="Proteomes" id="UP001515480">
    <property type="component" value="Unassembled WGS sequence"/>
</dbReference>